<comment type="caution">
    <text evidence="3">The sequence shown here is derived from an EMBL/GenBank/DDBJ whole genome shotgun (WGS) entry which is preliminary data.</text>
</comment>
<reference evidence="3 4" key="1">
    <citation type="submission" date="2019-03" db="EMBL/GenBank/DDBJ databases">
        <title>Genome sequence of Thiobacillaceae bacterium LSR1, a sulfur-oxidizing bacterium isolated from freshwater sediment.</title>
        <authorList>
            <person name="Li S."/>
        </authorList>
    </citation>
    <scope>NUCLEOTIDE SEQUENCE [LARGE SCALE GENOMIC DNA]</scope>
    <source>
        <strain evidence="3 4">LSR1</strain>
    </source>
</reference>
<gene>
    <name evidence="3" type="ORF">EZJ19_01205</name>
</gene>
<dbReference type="GO" id="GO:0006749">
    <property type="term" value="P:glutathione metabolic process"/>
    <property type="evidence" value="ECO:0007669"/>
    <property type="project" value="TreeGrafter"/>
</dbReference>
<dbReference type="CDD" id="cd03049">
    <property type="entry name" value="GST_N_3"/>
    <property type="match status" value="1"/>
</dbReference>
<dbReference type="InterPro" id="IPR040079">
    <property type="entry name" value="Glutathione_S-Trfase"/>
</dbReference>
<keyword evidence="4" id="KW-1185">Reference proteome</keyword>
<dbReference type="PANTHER" id="PTHR42673">
    <property type="entry name" value="MALEYLACETOACETATE ISOMERASE"/>
    <property type="match status" value="1"/>
</dbReference>
<dbReference type="NCBIfam" id="NF007682">
    <property type="entry name" value="PRK10357.1"/>
    <property type="match status" value="1"/>
</dbReference>
<dbReference type="CDD" id="cd03205">
    <property type="entry name" value="GST_C_6"/>
    <property type="match status" value="1"/>
</dbReference>
<dbReference type="AlphaFoldDB" id="A0A4R1BRG5"/>
<dbReference type="InterPro" id="IPR010987">
    <property type="entry name" value="Glutathione-S-Trfase_C-like"/>
</dbReference>
<evidence type="ECO:0000259" key="1">
    <source>
        <dbReference type="PROSITE" id="PS50404"/>
    </source>
</evidence>
<dbReference type="Gene3D" id="3.40.30.10">
    <property type="entry name" value="Glutaredoxin"/>
    <property type="match status" value="1"/>
</dbReference>
<dbReference type="Pfam" id="PF13410">
    <property type="entry name" value="GST_C_2"/>
    <property type="match status" value="1"/>
</dbReference>
<proteinExistence type="predicted"/>
<feature type="domain" description="GST C-terminal" evidence="2">
    <location>
        <begin position="83"/>
        <end position="202"/>
    </location>
</feature>
<dbReference type="PROSITE" id="PS50405">
    <property type="entry name" value="GST_CTER"/>
    <property type="match status" value="1"/>
</dbReference>
<organism evidence="3 4">
    <name type="scientific">Parasulfuritortus cantonensis</name>
    <dbReference type="NCBI Taxonomy" id="2528202"/>
    <lineage>
        <taxon>Bacteria</taxon>
        <taxon>Pseudomonadati</taxon>
        <taxon>Pseudomonadota</taxon>
        <taxon>Betaproteobacteria</taxon>
        <taxon>Nitrosomonadales</taxon>
        <taxon>Thiobacillaceae</taxon>
        <taxon>Parasulfuritortus</taxon>
    </lineage>
</organism>
<evidence type="ECO:0000313" key="4">
    <source>
        <dbReference type="Proteomes" id="UP000295443"/>
    </source>
</evidence>
<dbReference type="OrthoDB" id="8634103at2"/>
<dbReference type="PROSITE" id="PS50404">
    <property type="entry name" value="GST_NTER"/>
    <property type="match status" value="1"/>
</dbReference>
<protein>
    <submittedName>
        <fullName evidence="3">Glutathione S-transferase</fullName>
    </submittedName>
</protein>
<dbReference type="InterPro" id="IPR004045">
    <property type="entry name" value="Glutathione_S-Trfase_N"/>
</dbReference>
<dbReference type="SFLD" id="SFLDG00358">
    <property type="entry name" value="Main_(cytGST)"/>
    <property type="match status" value="1"/>
</dbReference>
<dbReference type="InterPro" id="IPR036249">
    <property type="entry name" value="Thioredoxin-like_sf"/>
</dbReference>
<dbReference type="GO" id="GO:0006559">
    <property type="term" value="P:L-phenylalanine catabolic process"/>
    <property type="evidence" value="ECO:0007669"/>
    <property type="project" value="TreeGrafter"/>
</dbReference>
<dbReference type="InterPro" id="IPR036282">
    <property type="entry name" value="Glutathione-S-Trfase_C_sf"/>
</dbReference>
<dbReference type="Gene3D" id="1.20.1050.10">
    <property type="match status" value="1"/>
</dbReference>
<dbReference type="SUPFAM" id="SSF52833">
    <property type="entry name" value="Thioredoxin-like"/>
    <property type="match status" value="1"/>
</dbReference>
<accession>A0A4R1BRG5</accession>
<name>A0A4R1BRG5_9PROT</name>
<sequence>MKLIASPTSPFSRKVRIVAAEKHIEYELVVDAPWESDSKVSDYNPLGKVPVWVFEDGKTLFDSRVIVEYLDSVSPVGHLIPTDPRARIAVKRCEALADGIVDAAVLTYLERKRPEVQQSQDWIDHQLGKVRAGLAAMSHEMGMANWCVGDSYTLADIATGCALGYLDFRFPELDWRRSQPHLSEYFDRIVQRPTFKDTVPVA</sequence>
<dbReference type="EMBL" id="SJZB01000005">
    <property type="protein sequence ID" value="TCJ19785.1"/>
    <property type="molecule type" value="Genomic_DNA"/>
</dbReference>
<dbReference type="GO" id="GO:0004364">
    <property type="term" value="F:glutathione transferase activity"/>
    <property type="evidence" value="ECO:0007669"/>
    <property type="project" value="TreeGrafter"/>
</dbReference>
<dbReference type="Pfam" id="PF13409">
    <property type="entry name" value="GST_N_2"/>
    <property type="match status" value="1"/>
</dbReference>
<dbReference type="SUPFAM" id="SSF47616">
    <property type="entry name" value="GST C-terminal domain-like"/>
    <property type="match status" value="1"/>
</dbReference>
<dbReference type="SFLD" id="SFLDS00019">
    <property type="entry name" value="Glutathione_Transferase_(cytos"/>
    <property type="match status" value="1"/>
</dbReference>
<evidence type="ECO:0000313" key="3">
    <source>
        <dbReference type="EMBL" id="TCJ19785.1"/>
    </source>
</evidence>
<keyword evidence="3" id="KW-0808">Transferase</keyword>
<feature type="domain" description="GST N-terminal" evidence="1">
    <location>
        <begin position="1"/>
        <end position="78"/>
    </location>
</feature>
<dbReference type="GO" id="GO:0016034">
    <property type="term" value="F:maleylacetoacetate isomerase activity"/>
    <property type="evidence" value="ECO:0007669"/>
    <property type="project" value="TreeGrafter"/>
</dbReference>
<dbReference type="Proteomes" id="UP000295443">
    <property type="component" value="Unassembled WGS sequence"/>
</dbReference>
<dbReference type="PANTHER" id="PTHR42673:SF4">
    <property type="entry name" value="MALEYLACETOACETATE ISOMERASE"/>
    <property type="match status" value="1"/>
</dbReference>
<evidence type="ECO:0000259" key="2">
    <source>
        <dbReference type="PROSITE" id="PS50405"/>
    </source>
</evidence>